<keyword evidence="1" id="KW-0812">Transmembrane</keyword>
<evidence type="ECO:0000313" key="3">
    <source>
        <dbReference type="Proteomes" id="UP001056425"/>
    </source>
</evidence>
<keyword evidence="3" id="KW-1185">Reference proteome</keyword>
<feature type="transmembrane region" description="Helical" evidence="1">
    <location>
        <begin position="207"/>
        <end position="225"/>
    </location>
</feature>
<feature type="transmembrane region" description="Helical" evidence="1">
    <location>
        <begin position="81"/>
        <end position="101"/>
    </location>
</feature>
<accession>A0A9E7MAZ4</accession>
<feature type="transmembrane region" description="Helical" evidence="1">
    <location>
        <begin position="237"/>
        <end position="254"/>
    </location>
</feature>
<feature type="transmembrane region" description="Helical" evidence="1">
    <location>
        <begin position="390"/>
        <end position="409"/>
    </location>
</feature>
<evidence type="ECO:0000313" key="2">
    <source>
        <dbReference type="EMBL" id="USH00449.1"/>
    </source>
</evidence>
<evidence type="ECO:0000256" key="1">
    <source>
        <dbReference type="SAM" id="Phobius"/>
    </source>
</evidence>
<feature type="transmembrane region" description="Helical" evidence="1">
    <location>
        <begin position="155"/>
        <end position="173"/>
    </location>
</feature>
<feature type="transmembrane region" description="Helical" evidence="1">
    <location>
        <begin position="6"/>
        <end position="26"/>
    </location>
</feature>
<dbReference type="Proteomes" id="UP001056425">
    <property type="component" value="Chromosome"/>
</dbReference>
<keyword evidence="1" id="KW-0472">Membrane</keyword>
<proteinExistence type="predicted"/>
<feature type="transmembrane region" description="Helical" evidence="1">
    <location>
        <begin position="299"/>
        <end position="323"/>
    </location>
</feature>
<protein>
    <submittedName>
        <fullName evidence="2">Uncharacterized protein</fullName>
    </submittedName>
</protein>
<organism evidence="2 3">
    <name type="scientific">Thermococcus argininiproducens</name>
    <dbReference type="NCBI Taxonomy" id="2866384"/>
    <lineage>
        <taxon>Archaea</taxon>
        <taxon>Methanobacteriati</taxon>
        <taxon>Methanobacteriota</taxon>
        <taxon>Thermococci</taxon>
        <taxon>Thermococcales</taxon>
        <taxon>Thermococcaceae</taxon>
        <taxon>Thermococcus</taxon>
    </lineage>
</organism>
<feature type="transmembrane region" description="Helical" evidence="1">
    <location>
        <begin position="185"/>
        <end position="201"/>
    </location>
</feature>
<sequence>MHKRRIIIISFLFYLIAIDYAVLYHYQNQTHFQRYPNSFAAAVEFYEKDYFPKEYLSLSSLFMEKPSVSNLPRSIASVGDLIYYFPALATMISILSTISGLSIRETILIPLGSFLLPLVLLVTIKNFIMKNEPILYTLLYIYFITYLMNHKAFKAAYMAAYTYILFFIFLLLVHKYILDDRSPSKILTLLILLLLSFPLWWHSMTMIVLFLIIGTFIVTLLLYPIHNTPPIVIKTRNLLLVSIVLTLTFSKIFSTSNYLTEFINRFSAEYLSNLYLSRINGKTPSPVIFSYTSTTLGKIYFYSHMLLHVINVILIIISIMFAIKHIHTQRLDSKSAFHISMVGGAIIAQAIFSSAYSLTALGLWYVPLVFPLVSISLVSSCTIPKKQKQAIVSALFILITLSTLLIVTAHESYELGALSLTRFNDINPSYEWILNYVPPNTQFYTDFNLFGKYLQWEGEYKILPLELRRFTPKNYELVINGKLKTNLIIDCKTMTRGLPIHSYGGRYLLKPELEVISANSNLNRVYQDGSICVFLEIPS</sequence>
<dbReference type="EMBL" id="CP080572">
    <property type="protein sequence ID" value="USH00449.1"/>
    <property type="molecule type" value="Genomic_DNA"/>
</dbReference>
<name>A0A9E7MAZ4_9EURY</name>
<dbReference type="GeneID" id="72777282"/>
<dbReference type="KEGG" id="thei:K1720_03015"/>
<dbReference type="RefSeq" id="WP_251949802.1">
    <property type="nucleotide sequence ID" value="NZ_CP080572.1"/>
</dbReference>
<dbReference type="AlphaFoldDB" id="A0A9E7MAZ4"/>
<reference evidence="2 3" key="1">
    <citation type="submission" date="2021-08" db="EMBL/GenBank/DDBJ databases">
        <title>Thermococcus onnuriiensis IOH2.</title>
        <authorList>
            <person name="Park Y.-J."/>
        </authorList>
    </citation>
    <scope>NUCLEOTIDE SEQUENCE [LARGE SCALE GENOMIC DNA]</scope>
    <source>
        <strain evidence="2 3">IOH2</strain>
    </source>
</reference>
<feature type="transmembrane region" description="Helical" evidence="1">
    <location>
        <begin position="362"/>
        <end position="383"/>
    </location>
</feature>
<feature type="transmembrane region" description="Helical" evidence="1">
    <location>
        <begin position="107"/>
        <end position="124"/>
    </location>
</feature>
<gene>
    <name evidence="2" type="ORF">K1720_03015</name>
</gene>
<feature type="transmembrane region" description="Helical" evidence="1">
    <location>
        <begin position="335"/>
        <end position="356"/>
    </location>
</feature>
<keyword evidence="1" id="KW-1133">Transmembrane helix</keyword>